<comment type="caution">
    <text evidence="1">The sequence shown here is derived from an EMBL/GenBank/DDBJ whole genome shotgun (WGS) entry which is preliminary data.</text>
</comment>
<name>A0A0N1PAW2_LEPSE</name>
<dbReference type="VEuPathDB" id="TriTrypDB:Lsey_0695_0010"/>
<accession>A0A0N1PAW2</accession>
<gene>
    <name evidence="1" type="ORF">ABL78_8386</name>
</gene>
<sequence>MVPETLKNAPGSMWPSSHTLRAHEHRSALPSKVKVARLDTPKTPQCSLNESESHEHKAFKKGISASALVDRDGSKPHATVCAPEKSKRLLTPCHNARMADWTEALLKSRYIRFVHSPHNGCKTPVMQCVEGKVSGLCGNVAREASSGEGQRASRGNGLDV</sequence>
<dbReference type="Proteomes" id="UP000038009">
    <property type="component" value="Unassembled WGS sequence"/>
</dbReference>
<reference evidence="1 2" key="1">
    <citation type="journal article" date="2015" name="PLoS Pathog.">
        <title>Leptomonas seymouri: Adaptations to the Dixenous Life Cycle Analyzed by Genome Sequencing, Transcriptome Profiling and Co-infection with Leishmania donovani.</title>
        <authorList>
            <person name="Kraeva N."/>
            <person name="Butenko A."/>
            <person name="Hlavacova J."/>
            <person name="Kostygov A."/>
            <person name="Myskova J."/>
            <person name="Grybchuk D."/>
            <person name="Lestinova T."/>
            <person name="Votypka J."/>
            <person name="Volf P."/>
            <person name="Opperdoes F."/>
            <person name="Flegontov P."/>
            <person name="Lukes J."/>
            <person name="Yurchenko V."/>
        </authorList>
    </citation>
    <scope>NUCLEOTIDE SEQUENCE [LARGE SCALE GENOMIC DNA]</scope>
    <source>
        <strain evidence="1 2">ATCC 30220</strain>
    </source>
</reference>
<evidence type="ECO:0000313" key="1">
    <source>
        <dbReference type="EMBL" id="KPI82604.1"/>
    </source>
</evidence>
<dbReference type="EMBL" id="LJSK01000694">
    <property type="protein sequence ID" value="KPI82604.1"/>
    <property type="molecule type" value="Genomic_DNA"/>
</dbReference>
<protein>
    <submittedName>
        <fullName evidence="1">Uncharacterized protein</fullName>
    </submittedName>
</protein>
<dbReference type="AlphaFoldDB" id="A0A0N1PAW2"/>
<organism evidence="1 2">
    <name type="scientific">Leptomonas seymouri</name>
    <dbReference type="NCBI Taxonomy" id="5684"/>
    <lineage>
        <taxon>Eukaryota</taxon>
        <taxon>Discoba</taxon>
        <taxon>Euglenozoa</taxon>
        <taxon>Kinetoplastea</taxon>
        <taxon>Metakinetoplastina</taxon>
        <taxon>Trypanosomatida</taxon>
        <taxon>Trypanosomatidae</taxon>
        <taxon>Leishmaniinae</taxon>
        <taxon>Leptomonas</taxon>
    </lineage>
</organism>
<evidence type="ECO:0000313" key="2">
    <source>
        <dbReference type="Proteomes" id="UP000038009"/>
    </source>
</evidence>
<keyword evidence="2" id="KW-1185">Reference proteome</keyword>
<proteinExistence type="predicted"/>